<dbReference type="RefSeq" id="WP_028480706.1">
    <property type="nucleotide sequence ID" value="NZ_LVVZ01000014.1"/>
</dbReference>
<keyword evidence="2" id="KW-1185">Reference proteome</keyword>
<evidence type="ECO:0000313" key="2">
    <source>
        <dbReference type="Proteomes" id="UP000185783"/>
    </source>
</evidence>
<sequence>MTGFAADWLALRREVDRQSRNPEIEEAFLSFLAAGRENEAPLRLIDLASGTGANLAVLRDKLPKPQHWTLMDHDQALLEEIQPPPEANVQVTCQLADLSDPSSFNHFSKADGLVTTAFLDLVSRSWMTQLVKAITAARLPFLATLSYNGTVTFAPQHRHDAVLIEAVNMHQRTDKGFGLALGPTAADTCAALFKQYGYDVQTAPSDWVLTGQHGALLRDLVRGWSGAAVEMGIPTQLAEDWKRERISLSQSADCKVVVGHTDLVALPRP</sequence>
<gene>
    <name evidence="1" type="ORF">A3843_07730</name>
</gene>
<dbReference type="EMBL" id="LVVZ01000014">
    <property type="protein sequence ID" value="OKL44289.1"/>
    <property type="molecule type" value="Genomic_DNA"/>
</dbReference>
<dbReference type="InterPro" id="IPR029063">
    <property type="entry name" value="SAM-dependent_MTases_sf"/>
</dbReference>
<dbReference type="STRING" id="197461.A3843_07730"/>
<comment type="caution">
    <text evidence="1">The sequence shown here is derived from an EMBL/GenBank/DDBJ whole genome shotgun (WGS) entry which is preliminary data.</text>
</comment>
<dbReference type="Proteomes" id="UP000185783">
    <property type="component" value="Unassembled WGS sequence"/>
</dbReference>
<proteinExistence type="predicted"/>
<organism evidence="1 2">
    <name type="scientific">Pseudovibrio exalbescens</name>
    <dbReference type="NCBI Taxonomy" id="197461"/>
    <lineage>
        <taxon>Bacteria</taxon>
        <taxon>Pseudomonadati</taxon>
        <taxon>Pseudomonadota</taxon>
        <taxon>Alphaproteobacteria</taxon>
        <taxon>Hyphomicrobiales</taxon>
        <taxon>Stappiaceae</taxon>
        <taxon>Pseudovibrio</taxon>
    </lineage>
</organism>
<dbReference type="AlphaFoldDB" id="A0A1U7JHT1"/>
<name>A0A1U7JHT1_9HYPH</name>
<evidence type="ECO:0008006" key="3">
    <source>
        <dbReference type="Google" id="ProtNLM"/>
    </source>
</evidence>
<dbReference type="SUPFAM" id="SSF53335">
    <property type="entry name" value="S-adenosyl-L-methionine-dependent methyltransferases"/>
    <property type="match status" value="1"/>
</dbReference>
<protein>
    <recommendedName>
        <fullName evidence="3">Methyltransferase domain-containing protein</fullName>
    </recommendedName>
</protein>
<reference evidence="1 2" key="1">
    <citation type="submission" date="2016-03" db="EMBL/GenBank/DDBJ databases">
        <title>Genome sequence of Nesiotobacter sp. nov., a moderately halophilic alphaproteobacterium isolated from the Yellow Sea, China.</title>
        <authorList>
            <person name="Zhang G."/>
            <person name="Zhang R."/>
        </authorList>
    </citation>
    <scope>NUCLEOTIDE SEQUENCE [LARGE SCALE GENOMIC DNA]</scope>
    <source>
        <strain evidence="1 2">WB1-6</strain>
    </source>
</reference>
<evidence type="ECO:0000313" key="1">
    <source>
        <dbReference type="EMBL" id="OKL44289.1"/>
    </source>
</evidence>
<accession>A0A1U7JHT1</accession>